<dbReference type="Proteomes" id="UP000297318">
    <property type="component" value="Unassembled WGS sequence"/>
</dbReference>
<dbReference type="Gene3D" id="2.60.120.200">
    <property type="match status" value="1"/>
</dbReference>
<keyword evidence="4" id="KW-0326">Glycosidase</keyword>
<feature type="compositionally biased region" description="Pro residues" evidence="5">
    <location>
        <begin position="15"/>
        <end position="26"/>
    </location>
</feature>
<feature type="domain" description="SLH" evidence="6">
    <location>
        <begin position="1233"/>
        <end position="1298"/>
    </location>
</feature>
<dbReference type="SUPFAM" id="SSF49899">
    <property type="entry name" value="Concanavalin A-like lectins/glucanases"/>
    <property type="match status" value="1"/>
</dbReference>
<dbReference type="GO" id="GO:0005975">
    <property type="term" value="P:carbohydrate metabolic process"/>
    <property type="evidence" value="ECO:0007669"/>
    <property type="project" value="InterPro"/>
</dbReference>
<dbReference type="InterPro" id="IPR023296">
    <property type="entry name" value="Glyco_hydro_beta-prop_sf"/>
</dbReference>
<reference evidence="7 8" key="1">
    <citation type="submission" date="2018-11" db="EMBL/GenBank/DDBJ databases">
        <title>Complete genome sequencing of the Actinobacteria Serinibacter sp. K3-2.</title>
        <authorList>
            <person name="Rakitin A.L."/>
            <person name="Beletsky A.V."/>
            <person name="Mardanov A.V."/>
            <person name="Ravin N.V."/>
            <person name="Gromova A.S."/>
            <person name="Filippova S.N."/>
            <person name="Gal'Chenko V.F."/>
        </authorList>
    </citation>
    <scope>NUCLEOTIDE SEQUENCE [LARGE SCALE GENOMIC DNA]</scope>
    <source>
        <strain evidence="7 8">K3-2</strain>
    </source>
</reference>
<dbReference type="Pfam" id="PF13385">
    <property type="entry name" value="Laminin_G_3"/>
    <property type="match status" value="1"/>
</dbReference>
<gene>
    <name evidence="7" type="ORF">SERN_2485</name>
</gene>
<dbReference type="PANTHER" id="PTHR43817">
    <property type="entry name" value="GLYCOSYL HYDROLASE"/>
    <property type="match status" value="1"/>
</dbReference>
<comment type="similarity">
    <text evidence="1">Belongs to the glycosyl hydrolase 43 family.</text>
</comment>
<evidence type="ECO:0000256" key="5">
    <source>
        <dbReference type="SAM" id="MobiDB-lite"/>
    </source>
</evidence>
<dbReference type="InterPro" id="IPR011081">
    <property type="entry name" value="Big_4"/>
</dbReference>
<dbReference type="InterPro" id="IPR013320">
    <property type="entry name" value="ConA-like_dom_sf"/>
</dbReference>
<evidence type="ECO:0000259" key="6">
    <source>
        <dbReference type="PROSITE" id="PS51272"/>
    </source>
</evidence>
<dbReference type="SUPFAM" id="SSF75005">
    <property type="entry name" value="Arabinanase/levansucrase/invertase"/>
    <property type="match status" value="1"/>
</dbReference>
<dbReference type="Pfam" id="PF04616">
    <property type="entry name" value="Glyco_hydro_43"/>
    <property type="match status" value="1"/>
</dbReference>
<evidence type="ECO:0000313" key="7">
    <source>
        <dbReference type="EMBL" id="TGO04892.1"/>
    </source>
</evidence>
<dbReference type="InterPro" id="IPR046780">
    <property type="entry name" value="aBig_2"/>
</dbReference>
<feature type="domain" description="SLH" evidence="6">
    <location>
        <begin position="1162"/>
        <end position="1229"/>
    </location>
</feature>
<keyword evidence="8" id="KW-1185">Reference proteome</keyword>
<dbReference type="Gene3D" id="2.115.10.20">
    <property type="entry name" value="Glycosyl hydrolase domain, family 43"/>
    <property type="match status" value="1"/>
</dbReference>
<feature type="region of interest" description="Disordered" evidence="5">
    <location>
        <begin position="1"/>
        <end position="35"/>
    </location>
</feature>
<organism evidence="7 8">
    <name type="scientific">Serinibacter arcticus</name>
    <dbReference type="NCBI Taxonomy" id="1655435"/>
    <lineage>
        <taxon>Bacteria</taxon>
        <taxon>Bacillati</taxon>
        <taxon>Actinomycetota</taxon>
        <taxon>Actinomycetes</taxon>
        <taxon>Micrococcales</taxon>
        <taxon>Beutenbergiaceae</taxon>
        <taxon>Serinibacter</taxon>
    </lineage>
</organism>
<dbReference type="Pfam" id="PF07532">
    <property type="entry name" value="Big_4"/>
    <property type="match status" value="1"/>
</dbReference>
<evidence type="ECO:0000256" key="3">
    <source>
        <dbReference type="ARBA" id="ARBA00022801"/>
    </source>
</evidence>
<dbReference type="EMBL" id="RHPJ01000003">
    <property type="protein sequence ID" value="TGO04892.1"/>
    <property type="molecule type" value="Genomic_DNA"/>
</dbReference>
<dbReference type="Pfam" id="PF20578">
    <property type="entry name" value="aBig_2"/>
    <property type="match status" value="2"/>
</dbReference>
<dbReference type="PANTHER" id="PTHR43817:SF1">
    <property type="entry name" value="HYDROLASE, FAMILY 43, PUTATIVE (AFU_ORTHOLOGUE AFUA_3G01660)-RELATED"/>
    <property type="match status" value="1"/>
</dbReference>
<sequence length="1298" mass="137342">MVVAGDRHHHRPPDRPPLSQTPPHPRWIPESKDDDVHLSPWRRRTAAAAAAAVASVGLLIPTAAADPVTDDPDLLLHYDFASPGVVADVSGNGNDGTLLGAGATIADGELRLPGGGAGSGAGHVRLPDGLFDGRDTLTISTWLKNETGDGNYAAAFFGSPGNPPAQYWLLNPSTPSGTVKTVLTGSSAPSAPWGTEVGISPTNGAQGVAGPRSTTEWAMYTTVITPTSITGYLNGTSMGTVPVARTVSQFGTGLVGYLGRSSYPDNYFRGGIDDVVVSAGAYDAADVANLYHSGDRVPEATTQAALAADADAVVLPVSTSGDVTLPSAGASGAAIAWASDDVAHLAADGTVTRPGQGQPDVEVTLTATLTLGGSTLTRTYDVTVLALDPAGDLDRTADAFDLGVTVTADDITLLPQSRDGAADIAWGTSDAGVIGLDGTVTRGGSDREVTLTATFTAASAPGASAVRTYRVTVPAQDAGRIAAYIRTGDTDRTDVLHLAAATGSDGAYVALNNDKGVRYPTFGRGSSRYGSPVIFRQPDGTFGFLATDNGTSAQVFVYDSADLVTYGNERLATTNTAGHVVSRASVRWDNAILAYRVVYTTPAGASYEVTTADFASFSAPVSTTTPAASAVAGLPGDAVEASELAVTRDVYDAVVAKLGRITNTGVGGFADVTLPVDGDLALPEKVDLTYSDGSTKQLGVEWDTSDVDLTAPGTYEVTGEVQQPVYGDTDGILVRERADPWVLRDDERTGETEYYLTGSYPTTQENAGVGYDRIVLRRAGDINGLTSAQEKVVLYAGNVSPSVTKEPGVQTATSHFRYFWAPEFHKIDGDWVILFTASTGTGSPWDIRPAIMRADGEDDPLDPASWSEPQFMQAFPGDTAAFTHFSLDMTYFEANGKHYMVWAEKPGSSDLRMAEIDPADPQRLTSPSILLSTPNYAWERSSGNVINEGASVISDDRSVFVFFSAASVDETYAVGVLSAPKDGDLMDPATWTKSGYPLLTTDDFDGAQMGPGHNSFTLDADGNPVIVYHARPPRAEWAPGADGGLNDPSRHARVKTVHFAADGQAVLNQTREEELASENREVSLTVTVEAEPVEPVVPVFADVPAGTQFFEQIQWLAQRQISTGWQLPDGTKEYRPVTPVARDAMAAFLYRLAGSPAFTAPEVSPFTDVDVSNKFYKEITWLHTTGISTGWPQTDGTAQFRPLDPIARDAMAAFLHRYADQRDGIQTDWTPPAVSPFSDVDVSNQYYEEITWLHTSEIATGWTGAGNDGTDIYQPLSPVNRDAMAAFMNRLENHLTQS</sequence>
<proteinExistence type="inferred from homology"/>
<protein>
    <submittedName>
        <fullName evidence="7">Glycerol-3-phosphate ABC transporter, periplasmic glycerol-3-phosphate-binding protein</fullName>
    </submittedName>
</protein>
<evidence type="ECO:0000256" key="4">
    <source>
        <dbReference type="ARBA" id="ARBA00023295"/>
    </source>
</evidence>
<dbReference type="GO" id="GO:0004553">
    <property type="term" value="F:hydrolase activity, hydrolyzing O-glycosyl compounds"/>
    <property type="evidence" value="ECO:0007669"/>
    <property type="project" value="InterPro"/>
</dbReference>
<dbReference type="InterPro" id="IPR001119">
    <property type="entry name" value="SLH_dom"/>
</dbReference>
<evidence type="ECO:0000256" key="2">
    <source>
        <dbReference type="ARBA" id="ARBA00022729"/>
    </source>
</evidence>
<evidence type="ECO:0000313" key="8">
    <source>
        <dbReference type="Proteomes" id="UP000297318"/>
    </source>
</evidence>
<accession>A0A4Z1E2H8</accession>
<dbReference type="PROSITE" id="PS51272">
    <property type="entry name" value="SLH"/>
    <property type="match status" value="3"/>
</dbReference>
<keyword evidence="2" id="KW-0732">Signal</keyword>
<feature type="domain" description="SLH" evidence="6">
    <location>
        <begin position="1096"/>
        <end position="1161"/>
    </location>
</feature>
<keyword evidence="3" id="KW-0378">Hydrolase</keyword>
<name>A0A4Z1E2H8_9MICO</name>
<comment type="caution">
    <text evidence="7">The sequence shown here is derived from an EMBL/GenBank/DDBJ whole genome shotgun (WGS) entry which is preliminary data.</text>
</comment>
<dbReference type="InterPro" id="IPR006710">
    <property type="entry name" value="Glyco_hydro_43"/>
</dbReference>
<evidence type="ECO:0000256" key="1">
    <source>
        <dbReference type="ARBA" id="ARBA00009865"/>
    </source>
</evidence>